<name>A0A0N1ILS6_LEPSE</name>
<dbReference type="InterPro" id="IPR008984">
    <property type="entry name" value="SMAD_FHA_dom_sf"/>
</dbReference>
<dbReference type="PROSITE" id="PS50006">
    <property type="entry name" value="FHA_DOMAIN"/>
    <property type="match status" value="1"/>
</dbReference>
<dbReference type="Pfam" id="PF00498">
    <property type="entry name" value="FHA"/>
    <property type="match status" value="1"/>
</dbReference>
<keyword evidence="7" id="KW-1185">Reference proteome</keyword>
<dbReference type="VEuPathDB" id="TriTrypDB:Lsey_0057_0300"/>
<evidence type="ECO:0000256" key="1">
    <source>
        <dbReference type="ARBA" id="ARBA00004286"/>
    </source>
</evidence>
<protein>
    <recommendedName>
        <fullName evidence="5">FHA domain-containing protein</fullName>
    </recommendedName>
</protein>
<comment type="caution">
    <text evidence="6">The sequence shown here is derived from an EMBL/GenBank/DDBJ whole genome shotgun (WGS) entry which is preliminary data.</text>
</comment>
<dbReference type="Pfam" id="PF00533">
    <property type="entry name" value="BRCT"/>
    <property type="match status" value="1"/>
</dbReference>
<dbReference type="Gene3D" id="3.40.50.10190">
    <property type="entry name" value="BRCT domain"/>
    <property type="match status" value="1"/>
</dbReference>
<dbReference type="CDD" id="cd17744">
    <property type="entry name" value="BRCT_MDC1_rpt1"/>
    <property type="match status" value="1"/>
</dbReference>
<dbReference type="AlphaFoldDB" id="A0A0N1ILS6"/>
<dbReference type="EMBL" id="LJSK01000057">
    <property type="protein sequence ID" value="KPI88255.1"/>
    <property type="molecule type" value="Genomic_DNA"/>
</dbReference>
<accession>A0A0N1ILS6</accession>
<dbReference type="SUPFAM" id="SSF49879">
    <property type="entry name" value="SMAD/FHA domain"/>
    <property type="match status" value="1"/>
</dbReference>
<dbReference type="InterPro" id="IPR036420">
    <property type="entry name" value="BRCT_dom_sf"/>
</dbReference>
<evidence type="ECO:0000313" key="6">
    <source>
        <dbReference type="EMBL" id="KPI88255.1"/>
    </source>
</evidence>
<dbReference type="OrthoDB" id="342264at2759"/>
<dbReference type="InterPro" id="IPR001357">
    <property type="entry name" value="BRCT_dom"/>
</dbReference>
<evidence type="ECO:0000256" key="2">
    <source>
        <dbReference type="ARBA" id="ARBA00022454"/>
    </source>
</evidence>
<evidence type="ECO:0000259" key="5">
    <source>
        <dbReference type="PROSITE" id="PS50006"/>
    </source>
</evidence>
<keyword evidence="3" id="KW-0131">Cell cycle</keyword>
<organism evidence="6 7">
    <name type="scientific">Leptomonas seymouri</name>
    <dbReference type="NCBI Taxonomy" id="5684"/>
    <lineage>
        <taxon>Eukaryota</taxon>
        <taxon>Discoba</taxon>
        <taxon>Euglenozoa</taxon>
        <taxon>Kinetoplastea</taxon>
        <taxon>Metakinetoplastina</taxon>
        <taxon>Trypanosomatida</taxon>
        <taxon>Trypanosomatidae</taxon>
        <taxon>Leishmaniinae</taxon>
        <taxon>Leptomonas</taxon>
    </lineage>
</organism>
<comment type="subcellular location">
    <subcellularLocation>
        <location evidence="1">Chromosome</location>
    </subcellularLocation>
</comment>
<gene>
    <name evidence="6" type="ORF">ABL78_2679</name>
</gene>
<dbReference type="InterPro" id="IPR000253">
    <property type="entry name" value="FHA_dom"/>
</dbReference>
<proteinExistence type="predicted"/>
<evidence type="ECO:0000256" key="4">
    <source>
        <dbReference type="SAM" id="MobiDB-lite"/>
    </source>
</evidence>
<feature type="region of interest" description="Disordered" evidence="4">
    <location>
        <begin position="175"/>
        <end position="251"/>
    </location>
</feature>
<sequence>MMTSAVTYALVVGEKQYPLQIGKNVVGRSSVPVDGVSFINLESPLAAISRMQAFLDVAPNGDAWVSDCNSTNGTFISIRPGAGIRLEANRYYQLTPGCRVVFGDVECSFEVLCSSPHSCEQAAASPACTATQSARKTERLGVNGASVEFVDTTDVERGDKQKTIGRVNVKVHRSDVPYLDDSNSLSPEYSSTVAAPPAEDNEEKAVARSSRVSSPSPAPAKKAKRESARIPTNLRREKMKSPAQPVGPMAGPPLVCLSGMESDERTAVTKRVRQLKGRVVENISKANLLVVATPPVRTPKLIIAVARGIPVVPSKYICNDQAELEDARRHIVSLKTDQHTYTSAALEKVIYRKDNCPLLRGVRINVSALSSKTKNVAAEIITASGGEVTCANKGDILVVTDDQLDAFYDSILRGRVPPSAVTKKVK</sequence>
<feature type="compositionally biased region" description="Polar residues" evidence="4">
    <location>
        <begin position="181"/>
        <end position="193"/>
    </location>
</feature>
<dbReference type="Proteomes" id="UP000038009">
    <property type="component" value="Unassembled WGS sequence"/>
</dbReference>
<dbReference type="Gene3D" id="2.60.200.20">
    <property type="match status" value="1"/>
</dbReference>
<dbReference type="SUPFAM" id="SSF52113">
    <property type="entry name" value="BRCT domain"/>
    <property type="match status" value="1"/>
</dbReference>
<reference evidence="6 7" key="1">
    <citation type="journal article" date="2015" name="PLoS Pathog.">
        <title>Leptomonas seymouri: Adaptations to the Dixenous Life Cycle Analyzed by Genome Sequencing, Transcriptome Profiling and Co-infection with Leishmania donovani.</title>
        <authorList>
            <person name="Kraeva N."/>
            <person name="Butenko A."/>
            <person name="Hlavacova J."/>
            <person name="Kostygov A."/>
            <person name="Myskova J."/>
            <person name="Grybchuk D."/>
            <person name="Lestinova T."/>
            <person name="Votypka J."/>
            <person name="Volf P."/>
            <person name="Opperdoes F."/>
            <person name="Flegontov P."/>
            <person name="Lukes J."/>
            <person name="Yurchenko V."/>
        </authorList>
    </citation>
    <scope>NUCLEOTIDE SEQUENCE [LARGE SCALE GENOMIC DNA]</scope>
    <source>
        <strain evidence="6 7">ATCC 30220</strain>
    </source>
</reference>
<keyword evidence="2" id="KW-0158">Chromosome</keyword>
<dbReference type="GO" id="GO:0005694">
    <property type="term" value="C:chromosome"/>
    <property type="evidence" value="ECO:0007669"/>
    <property type="project" value="UniProtKB-SubCell"/>
</dbReference>
<feature type="domain" description="FHA" evidence="5">
    <location>
        <begin position="24"/>
        <end position="77"/>
    </location>
</feature>
<evidence type="ECO:0000256" key="3">
    <source>
        <dbReference type="ARBA" id="ARBA00023306"/>
    </source>
</evidence>
<dbReference type="OMA" id="YICNDQA"/>
<dbReference type="SMART" id="SM00240">
    <property type="entry name" value="FHA"/>
    <property type="match status" value="1"/>
</dbReference>
<evidence type="ECO:0000313" key="7">
    <source>
        <dbReference type="Proteomes" id="UP000038009"/>
    </source>
</evidence>
<dbReference type="SMART" id="SM00292">
    <property type="entry name" value="BRCT"/>
    <property type="match status" value="1"/>
</dbReference>